<accession>A0A1H9F8C7</accession>
<reference evidence="2" key="1">
    <citation type="submission" date="2016-10" db="EMBL/GenBank/DDBJ databases">
        <authorList>
            <person name="Varghese N."/>
            <person name="Submissions S."/>
        </authorList>
    </citation>
    <scope>NUCLEOTIDE SEQUENCE [LARGE SCALE GENOMIC DNA]</scope>
    <source>
        <strain evidence="2">8N4</strain>
    </source>
</reference>
<dbReference type="EMBL" id="FOGC01000002">
    <property type="protein sequence ID" value="SEQ33528.1"/>
    <property type="molecule type" value="Genomic_DNA"/>
</dbReference>
<proteinExistence type="predicted"/>
<evidence type="ECO:0000313" key="2">
    <source>
        <dbReference type="Proteomes" id="UP000242515"/>
    </source>
</evidence>
<sequence length="226" mass="25786">MTTELLLKEAPGYFYHFSSKLPVGEFFEIRPRILPDNANPITDDESGMCIGYSVSQAPGLWRIYDAEGVLITLEEAPLESPFIDPLDITLLAAGVFRVLLAGRSFLQSGARTAITVRLSQSTVSLLRGRLKLGLSGRNLKMTETAAKHMYNPGRYVPLQLQEKAIRYGRRMPDPQRKAGYFRYEHGMYRLIEDKVNKTYTYKKYTLEVIVREKDWTISHLLLNAHL</sequence>
<dbReference type="Proteomes" id="UP000242515">
    <property type="component" value="Unassembled WGS sequence"/>
</dbReference>
<protein>
    <submittedName>
        <fullName evidence="1">Uncharacterized protein</fullName>
    </submittedName>
</protein>
<organism evidence="1 2">
    <name type="scientific">Rosenbergiella nectarea</name>
    <dbReference type="NCBI Taxonomy" id="988801"/>
    <lineage>
        <taxon>Bacteria</taxon>
        <taxon>Pseudomonadati</taxon>
        <taxon>Pseudomonadota</taxon>
        <taxon>Gammaproteobacteria</taxon>
        <taxon>Enterobacterales</taxon>
        <taxon>Erwiniaceae</taxon>
        <taxon>Rosenbergiella</taxon>
    </lineage>
</organism>
<dbReference type="AlphaFoldDB" id="A0A1H9F8C7"/>
<name>A0A1H9F8C7_9GAMM</name>
<evidence type="ECO:0000313" key="1">
    <source>
        <dbReference type="EMBL" id="SEQ33528.1"/>
    </source>
</evidence>
<dbReference type="STRING" id="988801.SAMN05216522_102185"/>
<gene>
    <name evidence="1" type="ORF">SAMN05216522_102185</name>
</gene>
<dbReference type="RefSeq" id="WP_230527265.1">
    <property type="nucleotide sequence ID" value="NZ_FOGC01000002.1"/>
</dbReference>
<keyword evidence="2" id="KW-1185">Reference proteome</keyword>